<gene>
    <name evidence="4" type="ORF">CNMCM7691_005422</name>
</gene>
<dbReference type="PANTHER" id="PTHR10063:SF0">
    <property type="entry name" value="TUBERIN"/>
    <property type="match status" value="1"/>
</dbReference>
<dbReference type="InterPro" id="IPR024584">
    <property type="entry name" value="Tuberin_N"/>
</dbReference>
<dbReference type="InterPro" id="IPR016024">
    <property type="entry name" value="ARM-type_fold"/>
</dbReference>
<protein>
    <recommendedName>
        <fullName evidence="3">Rap-GAP domain-containing protein</fullName>
    </recommendedName>
</protein>
<dbReference type="GO" id="GO:0032007">
    <property type="term" value="P:negative regulation of TOR signaling"/>
    <property type="evidence" value="ECO:0007669"/>
    <property type="project" value="TreeGrafter"/>
</dbReference>
<dbReference type="Proteomes" id="UP000641853">
    <property type="component" value="Unassembled WGS sequence"/>
</dbReference>
<dbReference type="SUPFAM" id="SSF48371">
    <property type="entry name" value="ARM repeat"/>
    <property type="match status" value="1"/>
</dbReference>
<dbReference type="InterPro" id="IPR035974">
    <property type="entry name" value="Rap/Ran-GAP_sf"/>
</dbReference>
<feature type="domain" description="Rap-GAP" evidence="3">
    <location>
        <begin position="1295"/>
        <end position="1532"/>
    </location>
</feature>
<evidence type="ECO:0000313" key="4">
    <source>
        <dbReference type="EMBL" id="KAF7174954.1"/>
    </source>
</evidence>
<feature type="compositionally biased region" description="Low complexity" evidence="2">
    <location>
        <begin position="34"/>
        <end position="49"/>
    </location>
</feature>
<dbReference type="InterPro" id="IPR027107">
    <property type="entry name" value="Tuberin/Ral-act_asu"/>
</dbReference>
<sequence length="1593" mass="176184">MSPDEVPLPSSYKSTAASFVDVFKTLGVARSRSQSPLSLQDSSHSLSHTTDGRRNNSLVLGFESMHRGSVVSSSSDTPGAPDFETSLRNLSQTQNLAHAIDEAEHVSRSLQWFTSDQSVALWEAGSYLIHNPDSPDARRSGSMLIEAVAARQDLSPSGRRIVFEAISCSSEPDVIPARVQSLISLSDHGRKLDFTSSSILPILSSCAVPLYELISSARLKARKAKVGKVNGLGYDETALDDLLQFAVDLITLQRKRPSAEEVESLLDQIFVICKKTSVAADIKNSLAVFDAVILYADVPDGSFVPMLEVLCSIHASVKSLSGPTSRAVRNLAKSRWQTEMVNTLDSFLMESSGEESRNINVLRGTVYIFTDLIRAHGQDGIPQLHFEHLMDCLEVVIRKDDSRLEADVLELCLNILDGDFAHVALESSWSGFVRVLNSCSLRAVSLRAVGEPEERAASISSSQSPLSKTSTSEDAKSNILANAVQIAATVETLWERLSREQKLEATRFLMNLCEHTEPSQAELVINTTRSENLCLPSNSDWVNHCQRLIRCFIRSRNKPSDIRISALDLLKEAFSTYDALVLFEGEGLLHLMLEKFSEEDDILFLESLVSFIVDTSILVTDNDTFKFLVDTLSSPMNKDLDNSELFSIPASDASSPQRRSSTELVSALHLASSHHHALELSLSSVCTAGLVKMFLRSLNTSASKAITVFEKLLNIAQSLERPADCRLNVLRVLFRLRCDSCGAVIVIPMSENDFLVDASGRGGLDSSARSQASESAVGDHGTSEENLRLTAQGRQSISRESLANILSRSAGRNAAAHSRSSVLTPPVWTFASSQVLPENPPADSSPYVYAYRTPDQSPQSEHESTQKVALKANMWLETVITLLLREKNWELYSYVLTHLAPQLSNRGVFRNAVPQIKLLRSVMCDQVKNESFREPPASTGVKKTDVAAYIFDCLSVLVSYHEVFAKSEEDELVRAFMMGIIGSWGDTSRRCVHALSVCCHEIPLSVTKSLNGIFDKMAKVITMSNLAVHILEFLSLLARLPDVYVNLREEEIRTVFGICIRFLQTSREHRLRAGDSSNRPSQASARLAGGVKEIAVTPGEPTDPLQQDGMSRYIYTLTHHVMVFWFLSLKLQDRAKHVNWITSRLIFKDEHGQERVEEQSQVFIDLMQRVAFSDLGETIPYETFPPSPSDGPVSKKSWVVGMSIVTVETAGISGLTQITKRQASGTTYAMYQQRTAPVLPHQVPTSPDAHAHSDDMRTAVLPSHVLLQLTTTAFPTPTVMQPIPLPDDDMTRRALSIFDRNDIVDGHKMGVIYIDNGQTTESEILSNTVGSPDYEYFLSGLGTKVPIRGAQFNTQGLHPDVDGEFTYAWRDRVTEIVYHVATMMPTDFDRDPACINKKRHIGNDFVNIIFNRSNIPFNFNTIASQFNFINIIITPVCRVASGSDAATPTPSDFEQTSYTVKVMSKPGLPEISPASTLKVISGKNLAAFVRILALNASVFSLVWNSHGGEHVSSWRNRLREIKRLRERALESQLQMSEAAEGAYPGQRRNTKPNIFSEEVPTRVAPVKTDFATDWNAAADANILQNLDFSRWGR</sequence>
<keyword evidence="5" id="KW-1185">Reference proteome</keyword>
<dbReference type="GO" id="GO:0033596">
    <property type="term" value="C:TSC1-TSC2 complex"/>
    <property type="evidence" value="ECO:0007669"/>
    <property type="project" value="TreeGrafter"/>
</dbReference>
<evidence type="ECO:0000256" key="1">
    <source>
        <dbReference type="ARBA" id="ARBA00022468"/>
    </source>
</evidence>
<name>A0A8H6QLC2_9EURO</name>
<evidence type="ECO:0000259" key="3">
    <source>
        <dbReference type="PROSITE" id="PS50085"/>
    </source>
</evidence>
<evidence type="ECO:0000313" key="5">
    <source>
        <dbReference type="Proteomes" id="UP000641853"/>
    </source>
</evidence>
<dbReference type="EMBL" id="JACBAG010001926">
    <property type="protein sequence ID" value="KAF7174954.1"/>
    <property type="molecule type" value="Genomic_DNA"/>
</dbReference>
<organism evidence="4 5">
    <name type="scientific">Aspergillus felis</name>
    <dbReference type="NCBI Taxonomy" id="1287682"/>
    <lineage>
        <taxon>Eukaryota</taxon>
        <taxon>Fungi</taxon>
        <taxon>Dikarya</taxon>
        <taxon>Ascomycota</taxon>
        <taxon>Pezizomycotina</taxon>
        <taxon>Eurotiomycetes</taxon>
        <taxon>Eurotiomycetidae</taxon>
        <taxon>Eurotiales</taxon>
        <taxon>Aspergillaceae</taxon>
        <taxon>Aspergillus</taxon>
        <taxon>Aspergillus subgen. Fumigati</taxon>
    </lineage>
</organism>
<evidence type="ECO:0000256" key="2">
    <source>
        <dbReference type="SAM" id="MobiDB-lite"/>
    </source>
</evidence>
<dbReference type="Gene3D" id="3.40.50.11210">
    <property type="entry name" value="Rap/Ran-GAP"/>
    <property type="match status" value="1"/>
</dbReference>
<dbReference type="InterPro" id="IPR018515">
    <property type="entry name" value="Tuberin-type_domain"/>
</dbReference>
<dbReference type="InterPro" id="IPR000331">
    <property type="entry name" value="Rap/Ran_GAP_dom"/>
</dbReference>
<dbReference type="PROSITE" id="PS50085">
    <property type="entry name" value="RAPGAP"/>
    <property type="match status" value="1"/>
</dbReference>
<feature type="region of interest" description="Disordered" evidence="2">
    <location>
        <begin position="765"/>
        <end position="786"/>
    </location>
</feature>
<dbReference type="Pfam" id="PF11864">
    <property type="entry name" value="DUF3384"/>
    <property type="match status" value="1"/>
</dbReference>
<dbReference type="FunFam" id="3.40.50.11210:FF:000007">
    <property type="entry name" value="Tuberous sclerosis 2"/>
    <property type="match status" value="1"/>
</dbReference>
<accession>A0A8H6QLC2</accession>
<comment type="caution">
    <text evidence="4">The sequence shown here is derived from an EMBL/GenBank/DDBJ whole genome shotgun (WGS) entry which is preliminary data.</text>
</comment>
<dbReference type="GO" id="GO:0005096">
    <property type="term" value="F:GTPase activator activity"/>
    <property type="evidence" value="ECO:0007669"/>
    <property type="project" value="UniProtKB-KW"/>
</dbReference>
<feature type="region of interest" description="Disordered" evidence="2">
    <location>
        <begin position="1535"/>
        <end position="1558"/>
    </location>
</feature>
<dbReference type="Pfam" id="PF02145">
    <property type="entry name" value="Rap_GAP"/>
    <property type="match status" value="1"/>
</dbReference>
<dbReference type="PANTHER" id="PTHR10063">
    <property type="entry name" value="TUBERIN"/>
    <property type="match status" value="1"/>
</dbReference>
<dbReference type="Pfam" id="PF03542">
    <property type="entry name" value="Tuberin"/>
    <property type="match status" value="1"/>
</dbReference>
<reference evidence="4" key="1">
    <citation type="submission" date="2020-06" db="EMBL/GenBank/DDBJ databases">
        <title>Draft genome sequences of strains closely related to Aspergillus parafelis and Aspergillus hiratsukae.</title>
        <authorList>
            <person name="Dos Santos R.A.C."/>
            <person name="Rivero-Menendez O."/>
            <person name="Steenwyk J.L."/>
            <person name="Mead M.E."/>
            <person name="Goldman G.H."/>
            <person name="Alastruey-Izquierdo A."/>
            <person name="Rokas A."/>
        </authorList>
    </citation>
    <scope>NUCLEOTIDE SEQUENCE</scope>
    <source>
        <strain evidence="4">CNM-CM7691</strain>
    </source>
</reference>
<dbReference type="GO" id="GO:0005634">
    <property type="term" value="C:nucleus"/>
    <property type="evidence" value="ECO:0007669"/>
    <property type="project" value="InterPro"/>
</dbReference>
<dbReference type="SUPFAM" id="SSF111347">
    <property type="entry name" value="Rap/Ran-GAP"/>
    <property type="match status" value="1"/>
</dbReference>
<feature type="region of interest" description="Disordered" evidence="2">
    <location>
        <begin position="34"/>
        <end position="55"/>
    </location>
</feature>
<keyword evidence="1" id="KW-0343">GTPase activation</keyword>
<proteinExistence type="predicted"/>
<dbReference type="GO" id="GO:0051056">
    <property type="term" value="P:regulation of small GTPase mediated signal transduction"/>
    <property type="evidence" value="ECO:0007669"/>
    <property type="project" value="InterPro"/>
</dbReference>